<reference evidence="3 4" key="1">
    <citation type="submission" date="2017-10" db="EMBL/GenBank/DDBJ databases">
        <title>Draft genome of Longibacter Salinarum.</title>
        <authorList>
            <person name="Goh K.M."/>
            <person name="Shamsir M.S."/>
            <person name="Lim S.W."/>
        </authorList>
    </citation>
    <scope>NUCLEOTIDE SEQUENCE [LARGE SCALE GENOMIC DNA]</scope>
    <source>
        <strain evidence="3 4">KCTC 52045</strain>
    </source>
</reference>
<dbReference type="PANTHER" id="PTHR34218">
    <property type="entry name" value="PEPTIDASE S45 PENICILLIN AMIDASE"/>
    <property type="match status" value="1"/>
</dbReference>
<feature type="region of interest" description="Disordered" evidence="2">
    <location>
        <begin position="323"/>
        <end position="374"/>
    </location>
</feature>
<evidence type="ECO:0000313" key="3">
    <source>
        <dbReference type="EMBL" id="PEN12876.1"/>
    </source>
</evidence>
<sequence length="728" mass="81374">MDRPTLLPIGVAILLFVSVALLWSMSSSQSVAPEEQVVPALDGRATIEWHPSGLAAASISSARDEDFILGYIHGVRRTWTMLLWRQAAEGRLSEWFGEASVPLDRHVHRLRIPATSRAMIERVSDSTRQRLSAYTAGVNAALSTRSVSNRAPLLALDLKPENWHPWHTLAVERLFSWLSTEPLTSTHRPTKADSSLARFAEDDALLRRFLHVHGLHRSVAWARQDSSTTLATRLVTGATARPMLQDVVIDVGDRTRITGGSLPGTPFLLSGTVRRSGRRGAAWSLLPGHAPNLRRVASDSLPYRIDFVRLSPRNADEQLVRLVRTRPSGEGTTVPIGSGPWDDGNEKANDSAEEPQPVRRDTAGTDTVSARAVPPDSIPVDSVWVLDWSGLDPATDIRTWRSARTSDSSAFALHEPAGLRVDDKDSVSVIGSPPFDIRNRTPDTSLHVVGRSAWTHTVAHALGNQRDRRAMVETQSDTSAWAGHVMRDALPNLRVLRPTSPYLREALTYLRNWDANYERASIGASLFETWMDEYRRDIGTIPYLTSRPCRVSSLRADSLSPDTTYFAAHRQRQAFRRAVRRLRESHGPDLKQWRWERVAPNRRYFPVWSADSLVSSNLSELASTRYAPIDMPATGHPSTPPGGPSIVAPTEPARSPTTWVSWTSGRRDHLFVRRYAFDVDEFFSRPFLRRDIPPTLPLTPGSETVETSIEREQEKIQRTRLLPSDDER</sequence>
<gene>
    <name evidence="3" type="ORF">CRI94_12800</name>
</gene>
<comment type="similarity">
    <text evidence="1">Belongs to the peptidase S45 family.</text>
</comment>
<dbReference type="InterPro" id="IPR029055">
    <property type="entry name" value="Ntn_hydrolases_N"/>
</dbReference>
<evidence type="ECO:0000256" key="2">
    <source>
        <dbReference type="SAM" id="MobiDB-lite"/>
    </source>
</evidence>
<feature type="compositionally biased region" description="Basic and acidic residues" evidence="2">
    <location>
        <begin position="344"/>
        <end position="363"/>
    </location>
</feature>
<accession>A0A2A8CW50</accession>
<comment type="caution">
    <text evidence="3">The sequence shown here is derived from an EMBL/GenBank/DDBJ whole genome shotgun (WGS) entry which is preliminary data.</text>
</comment>
<dbReference type="InterPro" id="IPR043147">
    <property type="entry name" value="Penicillin_amidase_A-knob"/>
</dbReference>
<evidence type="ECO:0000313" key="4">
    <source>
        <dbReference type="Proteomes" id="UP000220102"/>
    </source>
</evidence>
<proteinExistence type="inferred from homology"/>
<dbReference type="SUPFAM" id="SSF56235">
    <property type="entry name" value="N-terminal nucleophile aminohydrolases (Ntn hydrolases)"/>
    <property type="match status" value="2"/>
</dbReference>
<dbReference type="Gene3D" id="1.10.1400.10">
    <property type="match status" value="1"/>
</dbReference>
<dbReference type="EMBL" id="PDEQ01000006">
    <property type="protein sequence ID" value="PEN12876.1"/>
    <property type="molecule type" value="Genomic_DNA"/>
</dbReference>
<evidence type="ECO:0008006" key="5">
    <source>
        <dbReference type="Google" id="ProtNLM"/>
    </source>
</evidence>
<dbReference type="Gene3D" id="1.10.439.10">
    <property type="entry name" value="Penicillin Amidohydrolase, domain 1"/>
    <property type="match status" value="1"/>
</dbReference>
<dbReference type="InterPro" id="IPR002692">
    <property type="entry name" value="S45"/>
</dbReference>
<feature type="region of interest" description="Disordered" evidence="2">
    <location>
        <begin position="693"/>
        <end position="728"/>
    </location>
</feature>
<feature type="region of interest" description="Disordered" evidence="2">
    <location>
        <begin position="633"/>
        <end position="659"/>
    </location>
</feature>
<name>A0A2A8CW50_9BACT</name>
<dbReference type="RefSeq" id="WP_098076337.1">
    <property type="nucleotide sequence ID" value="NZ_PDEQ01000006.1"/>
</dbReference>
<dbReference type="InterPro" id="IPR023343">
    <property type="entry name" value="Penicillin_amidase_dom1"/>
</dbReference>
<protein>
    <recommendedName>
        <fullName evidence="5">Penicillin amidase</fullName>
    </recommendedName>
</protein>
<dbReference type="OrthoDB" id="1492595at2"/>
<organism evidence="3 4">
    <name type="scientific">Longibacter salinarum</name>
    <dbReference type="NCBI Taxonomy" id="1850348"/>
    <lineage>
        <taxon>Bacteria</taxon>
        <taxon>Pseudomonadati</taxon>
        <taxon>Rhodothermota</taxon>
        <taxon>Rhodothermia</taxon>
        <taxon>Rhodothermales</taxon>
        <taxon>Salisaetaceae</taxon>
        <taxon>Longibacter</taxon>
    </lineage>
</organism>
<dbReference type="AlphaFoldDB" id="A0A2A8CW50"/>
<evidence type="ECO:0000256" key="1">
    <source>
        <dbReference type="ARBA" id="ARBA00006586"/>
    </source>
</evidence>
<dbReference type="PANTHER" id="PTHR34218:SF4">
    <property type="entry name" value="ACYL-HOMOSERINE LACTONE ACYLASE QUIP"/>
    <property type="match status" value="1"/>
</dbReference>
<dbReference type="Pfam" id="PF01804">
    <property type="entry name" value="Penicil_amidase"/>
    <property type="match status" value="2"/>
</dbReference>
<feature type="compositionally biased region" description="Basic and acidic residues" evidence="2">
    <location>
        <begin position="708"/>
        <end position="728"/>
    </location>
</feature>
<keyword evidence="4" id="KW-1185">Reference proteome</keyword>
<dbReference type="Proteomes" id="UP000220102">
    <property type="component" value="Unassembled WGS sequence"/>
</dbReference>
<dbReference type="GO" id="GO:0016811">
    <property type="term" value="F:hydrolase activity, acting on carbon-nitrogen (but not peptide) bonds, in linear amides"/>
    <property type="evidence" value="ECO:0007669"/>
    <property type="project" value="InterPro"/>
</dbReference>
<dbReference type="GO" id="GO:0017000">
    <property type="term" value="P:antibiotic biosynthetic process"/>
    <property type="evidence" value="ECO:0007669"/>
    <property type="project" value="InterPro"/>
</dbReference>